<keyword evidence="4" id="KW-0472">Membrane</keyword>
<gene>
    <name evidence="5" type="ORF">DespoDRAFT_02228</name>
</gene>
<dbReference type="RefSeq" id="WP_004073545.1">
    <property type="nucleotide sequence ID" value="NZ_CM001488.1"/>
</dbReference>
<dbReference type="Pfam" id="PF05101">
    <property type="entry name" value="VirB3"/>
    <property type="match status" value="1"/>
</dbReference>
<dbReference type="EMBL" id="CM001488">
    <property type="protein sequence ID" value="EIM64107.1"/>
    <property type="molecule type" value="Genomic_DNA"/>
</dbReference>
<proteinExistence type="predicted"/>
<evidence type="ECO:0000256" key="2">
    <source>
        <dbReference type="ARBA" id="ARBA00022692"/>
    </source>
</evidence>
<dbReference type="InterPro" id="IPR007792">
    <property type="entry name" value="T4SS_VirB3/TrbD/AvhB"/>
</dbReference>
<dbReference type="AlphaFoldDB" id="I5B3P4"/>
<keyword evidence="6" id="KW-1185">Reference proteome</keyword>
<reference evidence="5 6" key="2">
    <citation type="submission" date="2012-02" db="EMBL/GenBank/DDBJ databases">
        <title>Improved High-Quality Draft sequence of Desulfobacter postgatei 2ac9.</title>
        <authorList>
            <consortium name="US DOE Joint Genome Institute"/>
            <person name="Lucas S."/>
            <person name="Han J."/>
            <person name="Lapidus A."/>
            <person name="Cheng J.-F."/>
            <person name="Goodwin L."/>
            <person name="Pitluck S."/>
            <person name="Peters L."/>
            <person name="Ovchinnikova G."/>
            <person name="Held B."/>
            <person name="Detter J.C."/>
            <person name="Han C."/>
            <person name="Tapia R."/>
            <person name="Land M."/>
            <person name="Hauser L."/>
            <person name="Kyrpides N."/>
            <person name="Ivanova N."/>
            <person name="Pagani I."/>
            <person name="Orellana R."/>
            <person name="Lovley D."/>
            <person name="Woyke T."/>
        </authorList>
    </citation>
    <scope>NUCLEOTIDE SEQUENCE [LARGE SCALE GENOMIC DNA]</scope>
    <source>
        <strain evidence="5 6">2ac9</strain>
    </source>
</reference>
<evidence type="ECO:0000256" key="1">
    <source>
        <dbReference type="ARBA" id="ARBA00004370"/>
    </source>
</evidence>
<dbReference type="Proteomes" id="UP000005778">
    <property type="component" value="Chromosome"/>
</dbReference>
<feature type="non-terminal residue" evidence="5">
    <location>
        <position position="61"/>
    </location>
</feature>
<reference evidence="5 6" key="1">
    <citation type="submission" date="2011-09" db="EMBL/GenBank/DDBJ databases">
        <authorList>
            <consortium name="US DOE Joint Genome Institute (JGI-PGF)"/>
            <person name="Lucas S."/>
            <person name="Han J."/>
            <person name="Lapidus A."/>
            <person name="Cheng J.-F."/>
            <person name="Goodwin L."/>
            <person name="Pitluck S."/>
            <person name="Peters L."/>
            <person name="Land M.L."/>
            <person name="Hauser L."/>
            <person name="Orellana R."/>
            <person name="Lovley D."/>
            <person name="Woyke T.J."/>
        </authorList>
    </citation>
    <scope>NUCLEOTIDE SEQUENCE [LARGE SCALE GENOMIC DNA]</scope>
    <source>
        <strain evidence="5 6">2ac9</strain>
    </source>
</reference>
<keyword evidence="3" id="KW-1133">Transmembrane helix</keyword>
<dbReference type="STRING" id="879212.DespoDRAFT_02228"/>
<evidence type="ECO:0000256" key="3">
    <source>
        <dbReference type="ARBA" id="ARBA00022989"/>
    </source>
</evidence>
<name>I5B3P4_9BACT</name>
<dbReference type="HOGENOM" id="CLU_2927887_0_0_7"/>
<dbReference type="GO" id="GO:0016020">
    <property type="term" value="C:membrane"/>
    <property type="evidence" value="ECO:0007669"/>
    <property type="project" value="UniProtKB-SubCell"/>
</dbReference>
<evidence type="ECO:0000313" key="5">
    <source>
        <dbReference type="EMBL" id="EIM64107.1"/>
    </source>
</evidence>
<comment type="subcellular location">
    <subcellularLocation>
        <location evidence="1">Membrane</location>
    </subcellularLocation>
</comment>
<evidence type="ECO:0000313" key="6">
    <source>
        <dbReference type="Proteomes" id="UP000005778"/>
    </source>
</evidence>
<protein>
    <submittedName>
        <fullName evidence="5">Type IV secretory pathway, VirB3-like protein</fullName>
    </submittedName>
</protein>
<sequence>MRRIAIHRSLHRSDLIMGIERDLLFPIGIAAGVLIVSSGNRPWQILIGLVILSGGFCPGQE</sequence>
<organism evidence="5 6">
    <name type="scientific">Desulfobacter postgatei 2ac9</name>
    <dbReference type="NCBI Taxonomy" id="879212"/>
    <lineage>
        <taxon>Bacteria</taxon>
        <taxon>Pseudomonadati</taxon>
        <taxon>Thermodesulfobacteriota</taxon>
        <taxon>Desulfobacteria</taxon>
        <taxon>Desulfobacterales</taxon>
        <taxon>Desulfobacteraceae</taxon>
        <taxon>Desulfobacter</taxon>
    </lineage>
</organism>
<keyword evidence="2" id="KW-0812">Transmembrane</keyword>
<evidence type="ECO:0000256" key="4">
    <source>
        <dbReference type="ARBA" id="ARBA00023136"/>
    </source>
</evidence>
<accession>I5B3P4</accession>